<dbReference type="KEGG" id="nai:NECAME_14318"/>
<keyword evidence="3" id="KW-1185">Reference proteome</keyword>
<sequence>MYLISETFGLRKSGSAHSNLCAVQQPPEQNTPRMRREKPPPPVKPQDLAQRAMAWSQCSQPGPSTQTELQEREPSTTREQTNRTSVEVSEVPTASSTPTTSRNSRPRLAPPPPPPPKKPARLIPRGQSSDSSDHITRYRIFTNYNNDSDIFRI</sequence>
<evidence type="ECO:0000313" key="3">
    <source>
        <dbReference type="Proteomes" id="UP000053676"/>
    </source>
</evidence>
<proteinExistence type="predicted"/>
<dbReference type="EMBL" id="KI668834">
    <property type="protein sequence ID" value="ETN71264.1"/>
    <property type="molecule type" value="Genomic_DNA"/>
</dbReference>
<feature type="compositionally biased region" description="Polar residues" evidence="1">
    <location>
        <begin position="77"/>
        <end position="87"/>
    </location>
</feature>
<feature type="compositionally biased region" description="Polar residues" evidence="1">
    <location>
        <begin position="56"/>
        <end position="68"/>
    </location>
</feature>
<protein>
    <submittedName>
        <fullName evidence="2">Uncharacterized protein</fullName>
    </submittedName>
</protein>
<dbReference type="OrthoDB" id="10443915at2759"/>
<accession>W2SNM2</accession>
<evidence type="ECO:0000256" key="1">
    <source>
        <dbReference type="SAM" id="MobiDB-lite"/>
    </source>
</evidence>
<feature type="compositionally biased region" description="Pro residues" evidence="1">
    <location>
        <begin position="108"/>
        <end position="117"/>
    </location>
</feature>
<dbReference type="AlphaFoldDB" id="W2SNM2"/>
<dbReference type="Proteomes" id="UP000053676">
    <property type="component" value="Unassembled WGS sequence"/>
</dbReference>
<organism evidence="2 3">
    <name type="scientific">Necator americanus</name>
    <name type="common">Human hookworm</name>
    <dbReference type="NCBI Taxonomy" id="51031"/>
    <lineage>
        <taxon>Eukaryota</taxon>
        <taxon>Metazoa</taxon>
        <taxon>Ecdysozoa</taxon>
        <taxon>Nematoda</taxon>
        <taxon>Chromadorea</taxon>
        <taxon>Rhabditida</taxon>
        <taxon>Rhabditina</taxon>
        <taxon>Rhabditomorpha</taxon>
        <taxon>Strongyloidea</taxon>
        <taxon>Ancylostomatidae</taxon>
        <taxon>Bunostominae</taxon>
        <taxon>Necator</taxon>
    </lineage>
</organism>
<reference evidence="3" key="1">
    <citation type="journal article" date="2014" name="Nat. Genet.">
        <title>Genome of the human hookworm Necator americanus.</title>
        <authorList>
            <person name="Tang Y.T."/>
            <person name="Gao X."/>
            <person name="Rosa B.A."/>
            <person name="Abubucker S."/>
            <person name="Hallsworth-Pepin K."/>
            <person name="Martin J."/>
            <person name="Tyagi R."/>
            <person name="Heizer E."/>
            <person name="Zhang X."/>
            <person name="Bhonagiri-Palsikar V."/>
            <person name="Minx P."/>
            <person name="Warren W.C."/>
            <person name="Wang Q."/>
            <person name="Zhan B."/>
            <person name="Hotez P.J."/>
            <person name="Sternberg P.W."/>
            <person name="Dougall A."/>
            <person name="Gaze S.T."/>
            <person name="Mulvenna J."/>
            <person name="Sotillo J."/>
            <person name="Ranganathan S."/>
            <person name="Rabelo E.M."/>
            <person name="Wilson R.K."/>
            <person name="Felgner P.L."/>
            <person name="Bethony J."/>
            <person name="Hawdon J.M."/>
            <person name="Gasser R.B."/>
            <person name="Loukas A."/>
            <person name="Mitreva M."/>
        </authorList>
    </citation>
    <scope>NUCLEOTIDE SEQUENCE [LARGE SCALE GENOMIC DNA]</scope>
</reference>
<feature type="compositionally biased region" description="Low complexity" evidence="1">
    <location>
        <begin position="92"/>
        <end position="107"/>
    </location>
</feature>
<evidence type="ECO:0000313" key="2">
    <source>
        <dbReference type="EMBL" id="ETN71264.1"/>
    </source>
</evidence>
<gene>
    <name evidence="2" type="ORF">NECAME_14318</name>
</gene>
<feature type="region of interest" description="Disordered" evidence="1">
    <location>
        <begin position="1"/>
        <end position="135"/>
    </location>
</feature>
<feature type="compositionally biased region" description="Polar residues" evidence="1">
    <location>
        <begin position="15"/>
        <end position="32"/>
    </location>
</feature>
<name>W2SNM2_NECAM</name>